<feature type="compositionally biased region" description="Pro residues" evidence="4">
    <location>
        <begin position="34"/>
        <end position="54"/>
    </location>
</feature>
<dbReference type="GO" id="GO:0006508">
    <property type="term" value="P:proteolysis"/>
    <property type="evidence" value="ECO:0007669"/>
    <property type="project" value="InterPro"/>
</dbReference>
<dbReference type="FunCoup" id="A0A316YER9">
    <property type="interactions" value="317"/>
</dbReference>
<dbReference type="PANTHER" id="PTHR48104">
    <property type="entry name" value="METACASPASE-4"/>
    <property type="match status" value="1"/>
</dbReference>
<feature type="domain" description="Peptidase C14 caspase" evidence="5">
    <location>
        <begin position="122"/>
        <end position="407"/>
    </location>
</feature>
<dbReference type="GO" id="GO:0005737">
    <property type="term" value="C:cytoplasm"/>
    <property type="evidence" value="ECO:0007669"/>
    <property type="project" value="TreeGrafter"/>
</dbReference>
<proteinExistence type="inferred from homology"/>
<protein>
    <recommendedName>
        <fullName evidence="5">Peptidase C14 caspase domain-containing protein</fullName>
    </recommendedName>
</protein>
<dbReference type="Gene3D" id="3.40.50.12660">
    <property type="match status" value="1"/>
</dbReference>
<dbReference type="RefSeq" id="XP_025375115.1">
    <property type="nucleotide sequence ID" value="XM_025522660.1"/>
</dbReference>
<keyword evidence="3" id="KW-0645">Protease</keyword>
<evidence type="ECO:0000256" key="2">
    <source>
        <dbReference type="ARBA" id="ARBA00022703"/>
    </source>
</evidence>
<name>A0A316YER9_9BASI</name>
<dbReference type="PANTHER" id="PTHR48104:SF30">
    <property type="entry name" value="METACASPASE-1"/>
    <property type="match status" value="1"/>
</dbReference>
<comment type="similarity">
    <text evidence="1">Belongs to the peptidase C14B family.</text>
</comment>
<dbReference type="SUPFAM" id="SSF52129">
    <property type="entry name" value="Caspase-like"/>
    <property type="match status" value="1"/>
</dbReference>
<evidence type="ECO:0000256" key="4">
    <source>
        <dbReference type="SAM" id="MobiDB-lite"/>
    </source>
</evidence>
<feature type="compositionally biased region" description="Low complexity" evidence="4">
    <location>
        <begin position="60"/>
        <end position="71"/>
    </location>
</feature>
<dbReference type="InterPro" id="IPR029030">
    <property type="entry name" value="Caspase-like_dom_sf"/>
</dbReference>
<gene>
    <name evidence="6" type="ORF">FA10DRAFT_269196</name>
</gene>
<reference evidence="6 7" key="1">
    <citation type="journal article" date="2018" name="Mol. Biol. Evol.">
        <title>Broad Genomic Sampling Reveals a Smut Pathogenic Ancestry of the Fungal Clade Ustilaginomycotina.</title>
        <authorList>
            <person name="Kijpornyongpan T."/>
            <person name="Mondo S.J."/>
            <person name="Barry K."/>
            <person name="Sandor L."/>
            <person name="Lee J."/>
            <person name="Lipzen A."/>
            <person name="Pangilinan J."/>
            <person name="LaButti K."/>
            <person name="Hainaut M."/>
            <person name="Henrissat B."/>
            <person name="Grigoriev I.V."/>
            <person name="Spatafora J.W."/>
            <person name="Aime M.C."/>
        </authorList>
    </citation>
    <scope>NUCLEOTIDE SEQUENCE [LARGE SCALE GENOMIC DNA]</scope>
    <source>
        <strain evidence="6 7">MCA 4198</strain>
    </source>
</reference>
<evidence type="ECO:0000256" key="1">
    <source>
        <dbReference type="ARBA" id="ARBA00009005"/>
    </source>
</evidence>
<feature type="compositionally biased region" description="Low complexity" evidence="4">
    <location>
        <begin position="1"/>
        <end position="17"/>
    </location>
</feature>
<organism evidence="6 7">
    <name type="scientific">Acaromyces ingoldii</name>
    <dbReference type="NCBI Taxonomy" id="215250"/>
    <lineage>
        <taxon>Eukaryota</taxon>
        <taxon>Fungi</taxon>
        <taxon>Dikarya</taxon>
        <taxon>Basidiomycota</taxon>
        <taxon>Ustilaginomycotina</taxon>
        <taxon>Exobasidiomycetes</taxon>
        <taxon>Exobasidiales</taxon>
        <taxon>Cryptobasidiaceae</taxon>
        <taxon>Acaromyces</taxon>
    </lineage>
</organism>
<dbReference type="GO" id="GO:0004197">
    <property type="term" value="F:cysteine-type endopeptidase activity"/>
    <property type="evidence" value="ECO:0007669"/>
    <property type="project" value="InterPro"/>
</dbReference>
<keyword evidence="3" id="KW-0378">Hydrolase</keyword>
<dbReference type="InterPro" id="IPR050452">
    <property type="entry name" value="Metacaspase"/>
</dbReference>
<dbReference type="OrthoDB" id="3223806at2759"/>
<dbReference type="STRING" id="215250.A0A316YER9"/>
<dbReference type="InterPro" id="IPR011600">
    <property type="entry name" value="Pept_C14_caspase"/>
</dbReference>
<dbReference type="EMBL" id="KZ819639">
    <property type="protein sequence ID" value="PWN87917.1"/>
    <property type="molecule type" value="Genomic_DNA"/>
</dbReference>
<keyword evidence="2" id="KW-0053">Apoptosis</keyword>
<dbReference type="GO" id="GO:0006915">
    <property type="term" value="P:apoptotic process"/>
    <property type="evidence" value="ECO:0007669"/>
    <property type="project" value="UniProtKB-KW"/>
</dbReference>
<dbReference type="AlphaFoldDB" id="A0A316YER9"/>
<dbReference type="Pfam" id="PF00656">
    <property type="entry name" value="Peptidase_C14"/>
    <property type="match status" value="1"/>
</dbReference>
<accession>A0A316YER9</accession>
<evidence type="ECO:0000256" key="3">
    <source>
        <dbReference type="ARBA" id="ARBA00022807"/>
    </source>
</evidence>
<dbReference type="GeneID" id="37044576"/>
<dbReference type="Proteomes" id="UP000245768">
    <property type="component" value="Unassembled WGS sequence"/>
</dbReference>
<evidence type="ECO:0000259" key="5">
    <source>
        <dbReference type="Pfam" id="PF00656"/>
    </source>
</evidence>
<keyword evidence="7" id="KW-1185">Reference proteome</keyword>
<keyword evidence="3" id="KW-0788">Thiol protease</keyword>
<evidence type="ECO:0000313" key="7">
    <source>
        <dbReference type="Proteomes" id="UP000245768"/>
    </source>
</evidence>
<evidence type="ECO:0000313" key="6">
    <source>
        <dbReference type="EMBL" id="PWN87917.1"/>
    </source>
</evidence>
<feature type="region of interest" description="Disordered" evidence="4">
    <location>
        <begin position="1"/>
        <end position="91"/>
    </location>
</feature>
<sequence length="416" mass="44488">MAYPGRQGQHYQYQQGGAPPPQMPGVPQGFAPPGYGPPQGYGPPPGQGYGPPPGQGGYGQQAYGAPQSGQYRANGPPLQYGNPSGGPVGPPEYQGGPVNYQRPTGPQMMGNQRYEYSSMTGKRKALLIGINYHGTRAELRGCINDVQNVRQFLLQRAGYKAEDMVVLTDDQRDPRSIPTRQNMTAAMHWLVSGAQPGDALFFHYSGHGGQAKATQGDEADGMNETILPLDYERAGQMEDDELHMTMVRPLPIGCRLTALFDSCHSGTALDLPYVYSTSGQIKEPNIAAGVGKGMMGAAMDYARGDVGGMVKGLFSTIKTATSTNSAEAVTRETRSSGADVIMLSGCKDSQTSADATEAGRATGAMSWAFLKVLSEFPQLTYNQLLNATRDALAAKYSQKPQMSSSHPIDMNLLFVI</sequence>
<dbReference type="InParanoid" id="A0A316YER9"/>